<feature type="chain" id="PRO_5016177765" evidence="1">
    <location>
        <begin position="22"/>
        <end position="635"/>
    </location>
</feature>
<evidence type="ECO:0000259" key="2">
    <source>
        <dbReference type="Pfam" id="PF01841"/>
    </source>
</evidence>
<feature type="domain" description="Transglutaminase-like" evidence="2">
    <location>
        <begin position="278"/>
        <end position="387"/>
    </location>
</feature>
<dbReference type="InterPro" id="IPR038765">
    <property type="entry name" value="Papain-like_cys_pep_sf"/>
</dbReference>
<dbReference type="Pfam" id="PF12969">
    <property type="entry name" value="DUF3857"/>
    <property type="match status" value="1"/>
</dbReference>
<dbReference type="InterPro" id="IPR024618">
    <property type="entry name" value="DUF3857"/>
</dbReference>
<dbReference type="Gene3D" id="2.60.40.3140">
    <property type="match status" value="1"/>
</dbReference>
<dbReference type="InterPro" id="IPR002931">
    <property type="entry name" value="Transglutaminase-like"/>
</dbReference>
<keyword evidence="5" id="KW-1185">Reference proteome</keyword>
<keyword evidence="1" id="KW-0732">Signal</keyword>
<evidence type="ECO:0000313" key="5">
    <source>
        <dbReference type="Proteomes" id="UP000248079"/>
    </source>
</evidence>
<feature type="domain" description="DUF3857" evidence="3">
    <location>
        <begin position="60"/>
        <end position="217"/>
    </location>
</feature>
<organism evidence="4 5">
    <name type="scientific">Marinifilum breve</name>
    <dbReference type="NCBI Taxonomy" id="2184082"/>
    <lineage>
        <taxon>Bacteria</taxon>
        <taxon>Pseudomonadati</taxon>
        <taxon>Bacteroidota</taxon>
        <taxon>Bacteroidia</taxon>
        <taxon>Marinilabiliales</taxon>
        <taxon>Marinifilaceae</taxon>
    </lineage>
</organism>
<name>A0A2V4A262_9BACT</name>
<dbReference type="RefSeq" id="WP_110359132.1">
    <property type="nucleotide sequence ID" value="NZ_QFLI01000001.1"/>
</dbReference>
<feature type="signal peptide" evidence="1">
    <location>
        <begin position="1"/>
        <end position="21"/>
    </location>
</feature>
<protein>
    <submittedName>
        <fullName evidence="4">Uncharacterized protein</fullName>
    </submittedName>
</protein>
<gene>
    <name evidence="4" type="ORF">DF185_02450</name>
</gene>
<dbReference type="Gene3D" id="3.10.620.30">
    <property type="match status" value="1"/>
</dbReference>
<sequence>MKVRYIYLLLLTFLCTNQLSAKKTPVFPVSEIPEELKENADAVIRFDETIVEVNSIYNLKYSYNRAITILNESGDEYAEVVASYDKSMPLNSLQIAIYDAEGKLIEKVKSSEINDYSASGESMFSDNRVKQYEAVQKNYPYTIVYSYNQTLNEYTGIAGWYPYDGYRCSVQESTYTIVSSDPDSFKYKLYGAVIEPEETNIKGKTSLCWKASKLKAYKYEPYASPYSIRGPLLICAPTKFQYDKIDGNTSSWNELAKWFSKLNHGRDVLDENTIAEVKEMVKDCKSDFEKVKTLYEYLQNKTRYVSIQVGIGSQQPFPAQDVQDKSYGDCKALSNYMKSLLKVVDIESYYVLINSGNKFRDIDTTFVKTFANHAILMAPLQKDTVWLECTNKFSPCGFLSSSTDDRTVLAINENGGHLVRTPVYKMEDNTQNKSGEIIINADGTATANITEECRGLQYSYLAGLSHLGPEDQKKRIYSDLELPDFKIKNHEVSKELTRIPSSVLKLELDIRNYASQSGDRLFIPLNLINRTSKAPKKVRNRETDIYYKREYCDTDSIQFTLPDGYKMESIPEKKVIESDFGNYYSEVKQDGNKVTYIRKVEYKKFNLPAERYDDLRTYKKSVVRADKAKMVLKKI</sequence>
<evidence type="ECO:0000256" key="1">
    <source>
        <dbReference type="SAM" id="SignalP"/>
    </source>
</evidence>
<reference evidence="4 5" key="1">
    <citation type="submission" date="2018-05" db="EMBL/GenBank/DDBJ databases">
        <title>Marinifilum breve JC075T sp. nov., a marine bacterium isolated from Yongle Blue Hole in the South China Sea.</title>
        <authorList>
            <person name="Fu T."/>
        </authorList>
    </citation>
    <scope>NUCLEOTIDE SEQUENCE [LARGE SCALE GENOMIC DNA]</scope>
    <source>
        <strain evidence="4 5">JC075</strain>
    </source>
</reference>
<dbReference type="SUPFAM" id="SSF54001">
    <property type="entry name" value="Cysteine proteinases"/>
    <property type="match status" value="1"/>
</dbReference>
<comment type="caution">
    <text evidence="4">The sequence shown here is derived from an EMBL/GenBank/DDBJ whole genome shotgun (WGS) entry which is preliminary data.</text>
</comment>
<accession>A0A2V4A262</accession>
<dbReference type="AlphaFoldDB" id="A0A2V4A262"/>
<dbReference type="OrthoDB" id="8595007at2"/>
<evidence type="ECO:0000259" key="3">
    <source>
        <dbReference type="Pfam" id="PF12969"/>
    </source>
</evidence>
<dbReference type="EMBL" id="QFLI01000001">
    <property type="protein sequence ID" value="PXY02975.1"/>
    <property type="molecule type" value="Genomic_DNA"/>
</dbReference>
<proteinExistence type="predicted"/>
<dbReference type="Proteomes" id="UP000248079">
    <property type="component" value="Unassembled WGS sequence"/>
</dbReference>
<dbReference type="Gene3D" id="2.60.120.1130">
    <property type="match status" value="1"/>
</dbReference>
<dbReference type="Pfam" id="PF01841">
    <property type="entry name" value="Transglut_core"/>
    <property type="match status" value="1"/>
</dbReference>
<evidence type="ECO:0000313" key="4">
    <source>
        <dbReference type="EMBL" id="PXY02975.1"/>
    </source>
</evidence>